<keyword evidence="6" id="KW-0539">Nucleus</keyword>
<evidence type="ECO:0000256" key="4">
    <source>
        <dbReference type="ARBA" id="ARBA00022490"/>
    </source>
</evidence>
<dbReference type="EMBL" id="CAMPGE010019640">
    <property type="protein sequence ID" value="CAI2377963.1"/>
    <property type="molecule type" value="Genomic_DNA"/>
</dbReference>
<evidence type="ECO:0000259" key="7">
    <source>
        <dbReference type="PROSITE" id="PS50166"/>
    </source>
</evidence>
<dbReference type="AlphaFoldDB" id="A0AAD2D395"/>
<accession>A0AAD2D395</accession>
<dbReference type="Gene3D" id="1.25.10.10">
    <property type="entry name" value="Leucine-rich Repeat Variant"/>
    <property type="match status" value="1"/>
</dbReference>
<evidence type="ECO:0000256" key="3">
    <source>
        <dbReference type="ARBA" id="ARBA00022448"/>
    </source>
</evidence>
<comment type="caution">
    <text evidence="8">The sequence shown here is derived from an EMBL/GenBank/DDBJ whole genome shotgun (WGS) entry which is preliminary data.</text>
</comment>
<dbReference type="Proteomes" id="UP001295684">
    <property type="component" value="Unassembled WGS sequence"/>
</dbReference>
<evidence type="ECO:0000256" key="1">
    <source>
        <dbReference type="ARBA" id="ARBA00004123"/>
    </source>
</evidence>
<sequence length="1058" mass="121292">MENISLDSYLEALSNTGCSDNTKLKQASEFIELAKEKPGFCEAMMKIASDPKYRPEGGFDVNLAAAIQLKNMVQYHWKHSDGGRLNEFNDDDIEEEDEEETKSIIISQEDKDFVKEYIIKACAHAPSFAVLALLEEIVHVVARYEMPSNWPNVMTEITELLGDTDEGKLFGGLTALKEVVHRFEFEFRENRVPLDEIVDTLFPTLETMFVTLMDNMEESAMKAKNIIMDTLFLANNAKICKRYQNEENFNSLMSVALKSLTQEIPEEFTTKTENTDEIDKLVKSEHWKLKKRCITLLNRILIQLSNIDEEEEELNNVSKNFFEHHAKDILDISFLLIELSLTKFVSNDVVSLAVRIVNRAEKVPDLFAVALLKHEDIVFKYCLPLLMLTPHDIEEFTENPISYTRGLYSLTHWSSSVRSYAIDMMNDFVTYKDEGAEGVPPMLGKFLNYLAETLSNPIEDFKLKESIMLAIGYLSPHVSPYEDLHQGVEDILKNYIFPDLQGENEFLKARALWLYGEMPNFVKDPQHAIEAVSNIYKCLLDDCLPVKVLAGTSLHKLSHIKEAREILEPGIGKILEAYLKVMQEIDQDELVNALEEIINLFEDKVAPYAYELIEEVNNRFKKIAKSSQDAMCESILTGNACLSTIRTIISAVSKDKELLERVEELLYPTILFCLTPRGVEFTNECLDLPALFVYHRKFVSEKMWKIFFHQFKIAIGDENDEDEAIEGAFGFEFIPIMMSFFQNCVSFGGDAFLTHIIDDETPVQLYTKSIKRIIEIERNMGAEIFTTSVCALKLMGTLLENQFGKVDEILPELIRLLHSELEHKGLSKGYKSSILQAFSMCFVYNTNLTYKCLEDQGICEHMLQFYFSRMSSFTQTYEIRRVLYGIASIISNDVTKAPELLRNEISTIMNIVVVLINAYVNAKEKEINEELEEVSQMKAIEANGLEEIDEFRKILEKINDIKQKEGKLLDFDADEEEQNDLYDPADELIFTAADLELYDSPLEEVDAPIYFKNIMDKLQESNPDLYTVLTGSLSQEQNDLLSKSFEKNEMLLKIEKKA</sequence>
<dbReference type="InterPro" id="IPR011989">
    <property type="entry name" value="ARM-like"/>
</dbReference>
<feature type="domain" description="Importin N-terminal" evidence="7">
    <location>
        <begin position="27"/>
        <end position="124"/>
    </location>
</feature>
<proteinExistence type="predicted"/>
<dbReference type="InterPro" id="IPR016024">
    <property type="entry name" value="ARM-type_fold"/>
</dbReference>
<protein>
    <recommendedName>
        <fullName evidence="7">Importin N-terminal domain-containing protein</fullName>
    </recommendedName>
</protein>
<keyword evidence="3" id="KW-0813">Transport</keyword>
<dbReference type="GO" id="GO:0006606">
    <property type="term" value="P:protein import into nucleus"/>
    <property type="evidence" value="ECO:0007669"/>
    <property type="project" value="TreeGrafter"/>
</dbReference>
<dbReference type="InterPro" id="IPR001494">
    <property type="entry name" value="Importin-beta_N"/>
</dbReference>
<dbReference type="GO" id="GO:0031267">
    <property type="term" value="F:small GTPase binding"/>
    <property type="evidence" value="ECO:0007669"/>
    <property type="project" value="InterPro"/>
</dbReference>
<keyword evidence="4" id="KW-0963">Cytoplasm</keyword>
<gene>
    <name evidence="8" type="ORF">ECRASSUSDP1_LOCUS19354</name>
</gene>
<name>A0AAD2D395_EUPCR</name>
<dbReference type="GO" id="GO:0005635">
    <property type="term" value="C:nuclear envelope"/>
    <property type="evidence" value="ECO:0007669"/>
    <property type="project" value="TreeGrafter"/>
</dbReference>
<dbReference type="SMART" id="SM00913">
    <property type="entry name" value="IBN_N"/>
    <property type="match status" value="1"/>
</dbReference>
<dbReference type="GO" id="GO:0005829">
    <property type="term" value="C:cytosol"/>
    <property type="evidence" value="ECO:0007669"/>
    <property type="project" value="TreeGrafter"/>
</dbReference>
<evidence type="ECO:0000313" key="8">
    <source>
        <dbReference type="EMBL" id="CAI2377963.1"/>
    </source>
</evidence>
<dbReference type="PROSITE" id="PS50166">
    <property type="entry name" value="IMPORTIN_B_NT"/>
    <property type="match status" value="1"/>
</dbReference>
<dbReference type="PANTHER" id="PTHR10997">
    <property type="entry name" value="IMPORTIN-7, 8, 11"/>
    <property type="match status" value="1"/>
</dbReference>
<evidence type="ECO:0000256" key="6">
    <source>
        <dbReference type="ARBA" id="ARBA00023242"/>
    </source>
</evidence>
<dbReference type="PANTHER" id="PTHR10997:SF18">
    <property type="entry name" value="D-IMPORTIN 7_RANBP7"/>
    <property type="match status" value="1"/>
</dbReference>
<evidence type="ECO:0000256" key="5">
    <source>
        <dbReference type="ARBA" id="ARBA00022927"/>
    </source>
</evidence>
<dbReference type="Pfam" id="PF03810">
    <property type="entry name" value="IBN_N"/>
    <property type="match status" value="1"/>
</dbReference>
<dbReference type="SUPFAM" id="SSF48371">
    <property type="entry name" value="ARM repeat"/>
    <property type="match status" value="1"/>
</dbReference>
<reference evidence="8" key="1">
    <citation type="submission" date="2023-07" db="EMBL/GenBank/DDBJ databases">
        <authorList>
            <consortium name="AG Swart"/>
            <person name="Singh M."/>
            <person name="Singh A."/>
            <person name="Seah K."/>
            <person name="Emmerich C."/>
        </authorList>
    </citation>
    <scope>NUCLEOTIDE SEQUENCE</scope>
    <source>
        <strain evidence="8">DP1</strain>
    </source>
</reference>
<keyword evidence="5" id="KW-0653">Protein transport</keyword>
<evidence type="ECO:0000256" key="2">
    <source>
        <dbReference type="ARBA" id="ARBA00004496"/>
    </source>
</evidence>
<organism evidence="8 9">
    <name type="scientific">Euplotes crassus</name>
    <dbReference type="NCBI Taxonomy" id="5936"/>
    <lineage>
        <taxon>Eukaryota</taxon>
        <taxon>Sar</taxon>
        <taxon>Alveolata</taxon>
        <taxon>Ciliophora</taxon>
        <taxon>Intramacronucleata</taxon>
        <taxon>Spirotrichea</taxon>
        <taxon>Hypotrichia</taxon>
        <taxon>Euplotida</taxon>
        <taxon>Euplotidae</taxon>
        <taxon>Moneuplotes</taxon>
    </lineage>
</organism>
<comment type="subcellular location">
    <subcellularLocation>
        <location evidence="2">Cytoplasm</location>
    </subcellularLocation>
    <subcellularLocation>
        <location evidence="1">Nucleus</location>
    </subcellularLocation>
</comment>
<evidence type="ECO:0000313" key="9">
    <source>
        <dbReference type="Proteomes" id="UP001295684"/>
    </source>
</evidence>
<keyword evidence="9" id="KW-1185">Reference proteome</keyword>